<dbReference type="CDD" id="cd01392">
    <property type="entry name" value="HTH_LacI"/>
    <property type="match status" value="1"/>
</dbReference>
<dbReference type="CDD" id="cd20010">
    <property type="entry name" value="PBP1_AglR-like"/>
    <property type="match status" value="1"/>
</dbReference>
<keyword evidence="2" id="KW-0238">DNA-binding</keyword>
<keyword evidence="3" id="KW-0804">Transcription</keyword>
<dbReference type="SUPFAM" id="SSF53822">
    <property type="entry name" value="Periplasmic binding protein-like I"/>
    <property type="match status" value="1"/>
</dbReference>
<dbReference type="InterPro" id="IPR000843">
    <property type="entry name" value="HTH_LacI"/>
</dbReference>
<gene>
    <name evidence="5" type="primary">rafR_3</name>
    <name evidence="5" type="ORF">NTH_04360</name>
</gene>
<protein>
    <submittedName>
        <fullName evidence="5">HTH-type transcriptional regulator RafR</fullName>
    </submittedName>
</protein>
<organism evidence="5 6">
    <name type="scientific">Nitratireductor thuwali</name>
    <dbReference type="NCBI Taxonomy" id="2267699"/>
    <lineage>
        <taxon>Bacteria</taxon>
        <taxon>Pseudomonadati</taxon>
        <taxon>Pseudomonadota</taxon>
        <taxon>Alphaproteobacteria</taxon>
        <taxon>Hyphomicrobiales</taxon>
        <taxon>Phyllobacteriaceae</taxon>
        <taxon>Nitratireductor</taxon>
    </lineage>
</organism>
<evidence type="ECO:0000259" key="4">
    <source>
        <dbReference type="PROSITE" id="PS50932"/>
    </source>
</evidence>
<dbReference type="InterPro" id="IPR046335">
    <property type="entry name" value="LacI/GalR-like_sensor"/>
</dbReference>
<dbReference type="InterPro" id="IPR028082">
    <property type="entry name" value="Peripla_BP_I"/>
</dbReference>
<keyword evidence="5" id="KW-0614">Plasmid</keyword>
<accession>A0ABY5MPH3</accession>
<dbReference type="Gene3D" id="3.40.50.2300">
    <property type="match status" value="2"/>
</dbReference>
<name>A0ABY5MPH3_9HYPH</name>
<feature type="domain" description="HTH lacI-type" evidence="4">
    <location>
        <begin position="2"/>
        <end position="56"/>
    </location>
</feature>
<sequence length="343" mass="37319">MVGIRRVAQHLNLSIGTVSRALNGRPDVNEETRRRVLEAAGALGYAPNQAGRALRRGSTGVVGFMMQTGSEITGDGDTFFMSVFDGVQAVFSRHNLDLVVLLCSSREDPDDYLRRTVARGFADALIISATRREDSRIAYLAERGIPFIALGRSETDAGHPWIDLDFEGLARTGIDRLVAKGHRRIAVSAPADDANLGFVFLDSARTALEGHGLVLPPELVLRSPPNEIGGYQMARQVVAMEERPTAIVLVNETTAIGFYRGLRDAGLEPGRDIAVIGFRESPQAKFLSPPLTCFRIDLHALGEGLAEALLATMPGFQERYPLGTVRRIWPMSLITGESDGIPR</sequence>
<evidence type="ECO:0000313" key="5">
    <source>
        <dbReference type="EMBL" id="UUP19845.1"/>
    </source>
</evidence>
<dbReference type="Pfam" id="PF13377">
    <property type="entry name" value="Peripla_BP_3"/>
    <property type="match status" value="1"/>
</dbReference>
<keyword evidence="1" id="KW-0805">Transcription regulation</keyword>
<dbReference type="InterPro" id="IPR010982">
    <property type="entry name" value="Lambda_DNA-bd_dom_sf"/>
</dbReference>
<keyword evidence="6" id="KW-1185">Reference proteome</keyword>
<reference evidence="5 6" key="1">
    <citation type="submission" date="2018-07" db="EMBL/GenBank/DDBJ databases">
        <title>Genome sequence of Nitratireductor thuwali#1536.</title>
        <authorList>
            <person name="Michoud G."/>
            <person name="Merlino G."/>
            <person name="Sefrji F.O."/>
            <person name="Daffonchio D."/>
        </authorList>
    </citation>
    <scope>NUCLEOTIDE SEQUENCE [LARGE SCALE GENOMIC DNA]</scope>
    <source>
        <strain evidence="5 6">Nit1536</strain>
        <plasmid evidence="5 6">p1536_1</plasmid>
    </source>
</reference>
<evidence type="ECO:0000313" key="6">
    <source>
        <dbReference type="Proteomes" id="UP001342418"/>
    </source>
</evidence>
<dbReference type="PROSITE" id="PS50932">
    <property type="entry name" value="HTH_LACI_2"/>
    <property type="match status" value="1"/>
</dbReference>
<dbReference type="SMART" id="SM00354">
    <property type="entry name" value="HTH_LACI"/>
    <property type="match status" value="1"/>
</dbReference>
<dbReference type="PANTHER" id="PTHR30146">
    <property type="entry name" value="LACI-RELATED TRANSCRIPTIONAL REPRESSOR"/>
    <property type="match status" value="1"/>
</dbReference>
<dbReference type="Pfam" id="PF00356">
    <property type="entry name" value="LacI"/>
    <property type="match status" value="1"/>
</dbReference>
<dbReference type="SUPFAM" id="SSF47413">
    <property type="entry name" value="lambda repressor-like DNA-binding domains"/>
    <property type="match status" value="1"/>
</dbReference>
<dbReference type="RefSeq" id="WP_338532042.1">
    <property type="nucleotide sequence ID" value="NZ_CP030942.1"/>
</dbReference>
<dbReference type="PANTHER" id="PTHR30146:SF109">
    <property type="entry name" value="HTH-TYPE TRANSCRIPTIONAL REGULATOR GALS"/>
    <property type="match status" value="1"/>
</dbReference>
<geneLocation type="plasmid" evidence="5 6">
    <name>p1536_1</name>
</geneLocation>
<evidence type="ECO:0000256" key="1">
    <source>
        <dbReference type="ARBA" id="ARBA00023015"/>
    </source>
</evidence>
<dbReference type="Gene3D" id="1.10.260.40">
    <property type="entry name" value="lambda repressor-like DNA-binding domains"/>
    <property type="match status" value="1"/>
</dbReference>
<evidence type="ECO:0000256" key="3">
    <source>
        <dbReference type="ARBA" id="ARBA00023163"/>
    </source>
</evidence>
<evidence type="ECO:0000256" key="2">
    <source>
        <dbReference type="ARBA" id="ARBA00023125"/>
    </source>
</evidence>
<dbReference type="EMBL" id="CP030942">
    <property type="protein sequence ID" value="UUP19845.1"/>
    <property type="molecule type" value="Genomic_DNA"/>
</dbReference>
<dbReference type="Proteomes" id="UP001342418">
    <property type="component" value="Plasmid p1536_1"/>
</dbReference>
<proteinExistence type="predicted"/>